<feature type="compositionally biased region" description="Basic and acidic residues" evidence="1">
    <location>
        <begin position="27"/>
        <end position="65"/>
    </location>
</feature>
<proteinExistence type="predicted"/>
<keyword evidence="4" id="KW-1185">Reference proteome</keyword>
<dbReference type="InterPro" id="IPR024572">
    <property type="entry name" value="RcnB"/>
</dbReference>
<sequence length="157" mass="19123">MKNKILISLAAVAATLSPMAAQAQTRELQRDRQDIREEKRELEQAKRYGDRGDIREERREYRDAKREYREDWRDYRQKNRDVFRGSRFNAPFRYRAFSDGVSIGSSYYAPRYRVSNYQNYRLPRPGRYQTYVRHYNDVLLVNVRTGRVVRAYRGFYW</sequence>
<evidence type="ECO:0000313" key="3">
    <source>
        <dbReference type="EMBL" id="TSB01283.1"/>
    </source>
</evidence>
<dbReference type="Proteomes" id="UP000320160">
    <property type="component" value="Unassembled WGS sequence"/>
</dbReference>
<accession>A0A553W9C1</accession>
<feature type="region of interest" description="Disordered" evidence="1">
    <location>
        <begin position="24"/>
        <end position="65"/>
    </location>
</feature>
<keyword evidence="2" id="KW-0732">Signal</keyword>
<dbReference type="OrthoDB" id="7205329at2"/>
<reference evidence="3 4" key="1">
    <citation type="submission" date="2019-07" db="EMBL/GenBank/DDBJ databases">
        <authorList>
            <person name="Park M."/>
        </authorList>
    </citation>
    <scope>NUCLEOTIDE SEQUENCE [LARGE SCALE GENOMIC DNA]</scope>
    <source>
        <strain evidence="3 4">KCTC32445</strain>
    </source>
</reference>
<evidence type="ECO:0000313" key="4">
    <source>
        <dbReference type="Proteomes" id="UP000320160"/>
    </source>
</evidence>
<dbReference type="Pfam" id="PF11776">
    <property type="entry name" value="RcnB"/>
    <property type="match status" value="1"/>
</dbReference>
<dbReference type="AlphaFoldDB" id="A0A553W9C1"/>
<dbReference type="RefSeq" id="WP_143776478.1">
    <property type="nucleotide sequence ID" value="NZ_VKKU01000002.1"/>
</dbReference>
<name>A0A553W9C1_9SPHN</name>
<feature type="chain" id="PRO_5022195349" evidence="2">
    <location>
        <begin position="24"/>
        <end position="157"/>
    </location>
</feature>
<feature type="signal peptide" evidence="2">
    <location>
        <begin position="1"/>
        <end position="23"/>
    </location>
</feature>
<dbReference type="EMBL" id="VKKU01000002">
    <property type="protein sequence ID" value="TSB01283.1"/>
    <property type="molecule type" value="Genomic_DNA"/>
</dbReference>
<evidence type="ECO:0000256" key="2">
    <source>
        <dbReference type="SAM" id="SignalP"/>
    </source>
</evidence>
<dbReference type="Gene3D" id="3.10.450.160">
    <property type="entry name" value="inner membrane protein cigr"/>
    <property type="match status" value="1"/>
</dbReference>
<comment type="caution">
    <text evidence="3">The sequence shown here is derived from an EMBL/GenBank/DDBJ whole genome shotgun (WGS) entry which is preliminary data.</text>
</comment>
<organism evidence="3 4">
    <name type="scientific">Sphingorhabdus contaminans</name>
    <dbReference type="NCBI Taxonomy" id="1343899"/>
    <lineage>
        <taxon>Bacteria</taxon>
        <taxon>Pseudomonadati</taxon>
        <taxon>Pseudomonadota</taxon>
        <taxon>Alphaproteobacteria</taxon>
        <taxon>Sphingomonadales</taxon>
        <taxon>Sphingomonadaceae</taxon>
        <taxon>Sphingorhabdus</taxon>
    </lineage>
</organism>
<protein>
    <submittedName>
        <fullName evidence="3">RcnB family protein</fullName>
    </submittedName>
</protein>
<evidence type="ECO:0000256" key="1">
    <source>
        <dbReference type="SAM" id="MobiDB-lite"/>
    </source>
</evidence>
<gene>
    <name evidence="3" type="ORF">FOM92_08680</name>
</gene>